<keyword evidence="6" id="KW-0653">Protein transport</keyword>
<gene>
    <name evidence="11" type="ORF">TVY486_1117250</name>
</gene>
<feature type="region of interest" description="Disordered" evidence="9">
    <location>
        <begin position="841"/>
        <end position="867"/>
    </location>
</feature>
<feature type="compositionally biased region" description="Acidic residues" evidence="9">
    <location>
        <begin position="846"/>
        <end position="857"/>
    </location>
</feature>
<dbReference type="InterPro" id="IPR040122">
    <property type="entry name" value="Importin_beta"/>
</dbReference>
<evidence type="ECO:0000256" key="5">
    <source>
        <dbReference type="ARBA" id="ARBA00022737"/>
    </source>
</evidence>
<dbReference type="PROSITE" id="PS50166">
    <property type="entry name" value="IMPORTIN_B_NT"/>
    <property type="match status" value="1"/>
</dbReference>
<evidence type="ECO:0000259" key="10">
    <source>
        <dbReference type="PROSITE" id="PS50166"/>
    </source>
</evidence>
<comment type="subcellular location">
    <subcellularLocation>
        <location evidence="2">Cytoplasm</location>
    </subcellularLocation>
    <subcellularLocation>
        <location evidence="1">Nucleus</location>
    </subcellularLocation>
</comment>
<protein>
    <recommendedName>
        <fullName evidence="10">Importin N-terminal domain-containing protein</fullName>
    </recommendedName>
</protein>
<evidence type="ECO:0000256" key="9">
    <source>
        <dbReference type="SAM" id="MobiDB-lite"/>
    </source>
</evidence>
<dbReference type="Pfam" id="PF25780">
    <property type="entry name" value="TPR_IPO5"/>
    <property type="match status" value="1"/>
</dbReference>
<dbReference type="GO" id="GO:0005737">
    <property type="term" value="C:cytoplasm"/>
    <property type="evidence" value="ECO:0007669"/>
    <property type="project" value="UniProtKB-SubCell"/>
</dbReference>
<dbReference type="PROSITE" id="PS50077">
    <property type="entry name" value="HEAT_REPEAT"/>
    <property type="match status" value="1"/>
</dbReference>
<name>G0U9F5_TRYVY</name>
<reference evidence="11" key="1">
    <citation type="journal article" date="2012" name="Proc. Natl. Acad. Sci. U.S.A.">
        <title>Antigenic diversity is generated by distinct evolutionary mechanisms in African trypanosome species.</title>
        <authorList>
            <person name="Jackson A.P."/>
            <person name="Berry A."/>
            <person name="Aslett M."/>
            <person name="Allison H.C."/>
            <person name="Burton P."/>
            <person name="Vavrova-Anderson J."/>
            <person name="Brown R."/>
            <person name="Browne H."/>
            <person name="Corton N."/>
            <person name="Hauser H."/>
            <person name="Gamble J."/>
            <person name="Gilderthorp R."/>
            <person name="Marcello L."/>
            <person name="McQuillan J."/>
            <person name="Otto T.D."/>
            <person name="Quail M.A."/>
            <person name="Sanders M.J."/>
            <person name="van Tonder A."/>
            <person name="Ginger M.L."/>
            <person name="Field M.C."/>
            <person name="Barry J.D."/>
            <person name="Hertz-Fowler C."/>
            <person name="Berriman M."/>
        </authorList>
    </citation>
    <scope>NUCLEOTIDE SEQUENCE</scope>
    <source>
        <strain evidence="11">Y486</strain>
    </source>
</reference>
<evidence type="ECO:0000256" key="2">
    <source>
        <dbReference type="ARBA" id="ARBA00004496"/>
    </source>
</evidence>
<keyword evidence="5" id="KW-0677">Repeat</keyword>
<keyword evidence="7" id="KW-0539">Nucleus</keyword>
<dbReference type="InterPro" id="IPR011989">
    <property type="entry name" value="ARM-like"/>
</dbReference>
<organism evidence="11">
    <name type="scientific">Trypanosoma vivax (strain Y486)</name>
    <dbReference type="NCBI Taxonomy" id="1055687"/>
    <lineage>
        <taxon>Eukaryota</taxon>
        <taxon>Discoba</taxon>
        <taxon>Euglenozoa</taxon>
        <taxon>Kinetoplastea</taxon>
        <taxon>Metakinetoplastina</taxon>
        <taxon>Trypanosomatida</taxon>
        <taxon>Trypanosomatidae</taxon>
        <taxon>Trypanosoma</taxon>
        <taxon>Duttonella</taxon>
    </lineage>
</organism>
<dbReference type="InterPro" id="IPR021133">
    <property type="entry name" value="HEAT_type_2"/>
</dbReference>
<evidence type="ECO:0000313" key="11">
    <source>
        <dbReference type="EMBL" id="CCC54241.1"/>
    </source>
</evidence>
<evidence type="ECO:0000256" key="4">
    <source>
        <dbReference type="ARBA" id="ARBA00022490"/>
    </source>
</evidence>
<dbReference type="InterPro" id="IPR057672">
    <property type="entry name" value="TPR_IPO4/5"/>
</dbReference>
<dbReference type="EMBL" id="HE573027">
    <property type="protein sequence ID" value="CCC54241.1"/>
    <property type="molecule type" value="Genomic_DNA"/>
</dbReference>
<dbReference type="Pfam" id="PF03810">
    <property type="entry name" value="IBN_N"/>
    <property type="match status" value="1"/>
</dbReference>
<evidence type="ECO:0000256" key="1">
    <source>
        <dbReference type="ARBA" id="ARBA00004123"/>
    </source>
</evidence>
<dbReference type="GO" id="GO:0031267">
    <property type="term" value="F:small GTPase binding"/>
    <property type="evidence" value="ECO:0007669"/>
    <property type="project" value="InterPro"/>
</dbReference>
<evidence type="ECO:0000256" key="8">
    <source>
        <dbReference type="PROSITE-ProRule" id="PRU00103"/>
    </source>
</evidence>
<dbReference type="PANTHER" id="PTHR10527">
    <property type="entry name" value="IMPORTIN BETA"/>
    <property type="match status" value="1"/>
</dbReference>
<sequence>MPAMYNQSELSLQQLQNMLHTILNATDNNERRSVETVVVRALSSPSTLVLLMTVLQDMQAVSAGVRQLAAVLLRKKIFSLWRSIPPESRSRLKSMLLELLGVEPMRVVRLAIAHLVSRVAKANALDDDEGWPELFHAIHNASSDPRAEVRELAMILAYSIAEVVSDGSSSLSIVEAVVQGMLDKEESVQRAAVRAVGALLVPIQTRKDGLEQLLQRLICHCMTLLTHCGTSVEKTDLCVDVLDVLEQLMEILTVKKHEAVLRGVGMEVLSLFSNRKVLPRVRQNCSDLLVALVNQKSKFVSSTLLEPTIAACVRVMGEDETISLPEVAHVPGADGDDETSEVGADMLHVNPPCMYAGRLLSTMATKVPARAFTNALLPHVTCITENPEAGPLERKAAVVALACLAEGNPVYLRRRVKYVLDHVLDLIHEFLHDVHPVPREAAAFALTYFCLHLQPEILTHHEKLFPLLVPLLSDSVDAVRCRVAGALDALCENVAGDVEPYVPLLLPAVLEAIASSSLQTQCELCSVISSLATTRCAAFQQYAVQCLELLKSPLTMMSPDTILLRARATETAGIVAAAIGKEVFIPHLPFFIEHVANNLQTRQAQLREESFGFLSNLCELLRDDFLPYLNDSINYALQTISEDRMRYENRHLLAAGGMHSFMVKEDCAKDKYSRDDMYSSNDSCDDSEAEEIHAHVCTADMEEKSSAVYFVGVCAEVLLLKLGSHHIETCWSVLEDLNQHFHTNVRCSVLVALAKLAQAAHGSKVLVRDLTHDALAPHARQLLSSLVNDTLLLCMYKEENKEVVASACDAFEVLFNFFGTQVFLGDVDEFIETVKTALQQRLPSQQEDEDDSEDDDQGITTDDGAVTLGEDHDGVLMDAVCDMVEAFAKAYGPAFKPYSDIILPLLLPYTAEDRPPEDIVMATGCIGTVLEALGAEAAPFVEHAISLVMRLVSVTDESSARANCAYIVRVVVESCPTHFDSAAAARPLLEMLWSIANSGDEIPAAVDNAVSATCSMIRYLSPEAVPLAFVVPAVLGRIPMRVDRGENGNAIRTLVYLLSNQREFVVTQCWVQTVQCVATVLASFTVEEEHKKMLVAQGVVPLLQQCGEQWRNACMQLPAELRVAVEGLGSC</sequence>
<feature type="repeat" description="HEAT" evidence="8">
    <location>
        <begin position="464"/>
        <end position="498"/>
    </location>
</feature>
<evidence type="ECO:0000256" key="6">
    <source>
        <dbReference type="ARBA" id="ARBA00022927"/>
    </source>
</evidence>
<evidence type="ECO:0000256" key="3">
    <source>
        <dbReference type="ARBA" id="ARBA00022448"/>
    </source>
</evidence>
<dbReference type="VEuPathDB" id="TriTrypDB:TvY486_1117250"/>
<dbReference type="SUPFAM" id="SSF48371">
    <property type="entry name" value="ARM repeat"/>
    <property type="match status" value="2"/>
</dbReference>
<keyword evidence="4" id="KW-0963">Cytoplasm</keyword>
<keyword evidence="3" id="KW-0813">Transport</keyword>
<proteinExistence type="predicted"/>
<feature type="domain" description="Importin N-terminal" evidence="10">
    <location>
        <begin position="34"/>
        <end position="102"/>
    </location>
</feature>
<dbReference type="SMART" id="SM00913">
    <property type="entry name" value="IBN_N"/>
    <property type="match status" value="1"/>
</dbReference>
<dbReference type="AlphaFoldDB" id="G0U9F5"/>
<evidence type="ECO:0000256" key="7">
    <source>
        <dbReference type="ARBA" id="ARBA00023242"/>
    </source>
</evidence>
<dbReference type="InterPro" id="IPR001494">
    <property type="entry name" value="Importin-beta_N"/>
</dbReference>
<dbReference type="GO" id="GO:0006606">
    <property type="term" value="P:protein import into nucleus"/>
    <property type="evidence" value="ECO:0007669"/>
    <property type="project" value="InterPro"/>
</dbReference>
<accession>G0U9F5</accession>
<dbReference type="InterPro" id="IPR016024">
    <property type="entry name" value="ARM-type_fold"/>
</dbReference>
<dbReference type="Gene3D" id="1.25.10.10">
    <property type="entry name" value="Leucine-rich Repeat Variant"/>
    <property type="match status" value="1"/>
</dbReference>